<dbReference type="AlphaFoldDB" id="A0A521AB98"/>
<evidence type="ECO:0000256" key="1">
    <source>
        <dbReference type="ARBA" id="ARBA00004196"/>
    </source>
</evidence>
<sequence>MLLIKKMCFALLLPLFALLQARGQAVTINPARPQRGDKVTVTYDPAAADAKINAGVPAVTLVFTFSTFYDLPYKMPLEKSGAVWTTSFTAGRFATFATFYLESGELIQQPAADKHYVIPVYEGSRRVKSSLLHEAYSLSAQSPKAPDLQQRKQLLLKEELKNNPDNYEAKVALLTTKMAIAKTPAEKLMYRKQARKVIAAKLEENPTLPGNVNKVTMGYLMIGEKTRLDSVRKVIMMRFPEADISKDLRAALIGREQDSPARTAKLEALLKDDKPGEEGSGTVHNLLFEHYAAAKDSVKALVHAAKLVTKTNPYTPTSLKDIAMTLTKNKIAPAAAISYAGRSLSMVQDWPVGIIRYFPEFGYIPSYVADSVRKQAVAEAKSALLSLQGLNYLEQGNRSKALELAREAQSLSSGREGLLNTAEIYAATGSPQQAFDALWLLLLKNPTDSAVLKTAKLNFLKFNPSQVQFNQKVTELERLEIDQLTAKIKTQLMHKPGPELSGLVNLQGEPVTAEMMKGKIVILDFWATWCVPCMQEMPYFHKVYEKYRNNPEVMFMVVNSGSNNTIEDARKWKSQNPQYTFPLYFNNDKNIGEKVGFALIPTIAVIDQSGLLQFRTVGFEGEILQKKLGVEIEILLNK</sequence>
<evidence type="ECO:0000256" key="3">
    <source>
        <dbReference type="ARBA" id="ARBA00023284"/>
    </source>
</evidence>
<keyword evidence="3" id="KW-0676">Redox-active center</keyword>
<gene>
    <name evidence="6" type="ORF">SAMN06265348_10126</name>
</gene>
<dbReference type="PANTHER" id="PTHR42852:SF13">
    <property type="entry name" value="PROTEIN DIPZ"/>
    <property type="match status" value="1"/>
</dbReference>
<dbReference type="InterPro" id="IPR036249">
    <property type="entry name" value="Thioredoxin-like_sf"/>
</dbReference>
<dbReference type="GO" id="GO:0016853">
    <property type="term" value="F:isomerase activity"/>
    <property type="evidence" value="ECO:0007669"/>
    <property type="project" value="UniProtKB-KW"/>
</dbReference>
<dbReference type="PROSITE" id="PS00194">
    <property type="entry name" value="THIOREDOXIN_1"/>
    <property type="match status" value="1"/>
</dbReference>
<dbReference type="InterPro" id="IPR013766">
    <property type="entry name" value="Thioredoxin_domain"/>
</dbReference>
<accession>A0A521AB98</accession>
<dbReference type="GO" id="GO:0006950">
    <property type="term" value="P:response to stress"/>
    <property type="evidence" value="ECO:0007669"/>
    <property type="project" value="UniProtKB-ARBA"/>
</dbReference>
<evidence type="ECO:0000256" key="4">
    <source>
        <dbReference type="SAM" id="SignalP"/>
    </source>
</evidence>
<evidence type="ECO:0000256" key="2">
    <source>
        <dbReference type="ARBA" id="ARBA00022748"/>
    </source>
</evidence>
<dbReference type="GO" id="GO:0017004">
    <property type="term" value="P:cytochrome complex assembly"/>
    <property type="evidence" value="ECO:0007669"/>
    <property type="project" value="UniProtKB-KW"/>
</dbReference>
<keyword evidence="7" id="KW-1185">Reference proteome</keyword>
<dbReference type="CDD" id="cd02966">
    <property type="entry name" value="TlpA_like_family"/>
    <property type="match status" value="1"/>
</dbReference>
<dbReference type="InterPro" id="IPR017937">
    <property type="entry name" value="Thioredoxin_CS"/>
</dbReference>
<dbReference type="Pfam" id="PF08534">
    <property type="entry name" value="Redoxin"/>
    <property type="match status" value="1"/>
</dbReference>
<dbReference type="InterPro" id="IPR011990">
    <property type="entry name" value="TPR-like_helical_dom_sf"/>
</dbReference>
<protein>
    <submittedName>
        <fullName evidence="6">Thiol-disulfide isomerase or thioredoxin</fullName>
    </submittedName>
</protein>
<dbReference type="GO" id="GO:0030313">
    <property type="term" value="C:cell envelope"/>
    <property type="evidence" value="ECO:0007669"/>
    <property type="project" value="UniProtKB-SubCell"/>
</dbReference>
<dbReference type="PANTHER" id="PTHR42852">
    <property type="entry name" value="THIOL:DISULFIDE INTERCHANGE PROTEIN DSBE"/>
    <property type="match status" value="1"/>
</dbReference>
<name>A0A521AB98_9SPHI</name>
<dbReference type="Gene3D" id="1.25.40.10">
    <property type="entry name" value="Tetratricopeptide repeat domain"/>
    <property type="match status" value="1"/>
</dbReference>
<dbReference type="Proteomes" id="UP000320300">
    <property type="component" value="Unassembled WGS sequence"/>
</dbReference>
<dbReference type="InterPro" id="IPR013740">
    <property type="entry name" value="Redoxin"/>
</dbReference>
<reference evidence="6 7" key="1">
    <citation type="submission" date="2017-05" db="EMBL/GenBank/DDBJ databases">
        <authorList>
            <person name="Varghese N."/>
            <person name="Submissions S."/>
        </authorList>
    </citation>
    <scope>NUCLEOTIDE SEQUENCE [LARGE SCALE GENOMIC DNA]</scope>
    <source>
        <strain evidence="6 7">DSM 19036</strain>
    </source>
</reference>
<feature type="chain" id="PRO_5022217439" evidence="4">
    <location>
        <begin position="22"/>
        <end position="638"/>
    </location>
</feature>
<dbReference type="Gene3D" id="3.40.30.10">
    <property type="entry name" value="Glutaredoxin"/>
    <property type="match status" value="1"/>
</dbReference>
<dbReference type="EMBL" id="FXTN01000001">
    <property type="protein sequence ID" value="SMO32084.1"/>
    <property type="molecule type" value="Genomic_DNA"/>
</dbReference>
<comment type="subcellular location">
    <subcellularLocation>
        <location evidence="1">Cell envelope</location>
    </subcellularLocation>
</comment>
<proteinExistence type="predicted"/>
<evidence type="ECO:0000313" key="7">
    <source>
        <dbReference type="Proteomes" id="UP000320300"/>
    </source>
</evidence>
<keyword evidence="4" id="KW-0732">Signal</keyword>
<dbReference type="RefSeq" id="WP_246101241.1">
    <property type="nucleotide sequence ID" value="NZ_CBCSJO010000002.1"/>
</dbReference>
<dbReference type="InterPro" id="IPR050553">
    <property type="entry name" value="Thioredoxin_ResA/DsbE_sf"/>
</dbReference>
<dbReference type="SUPFAM" id="SSF48452">
    <property type="entry name" value="TPR-like"/>
    <property type="match status" value="1"/>
</dbReference>
<keyword evidence="2" id="KW-0201">Cytochrome c-type biogenesis</keyword>
<evidence type="ECO:0000313" key="6">
    <source>
        <dbReference type="EMBL" id="SMO32084.1"/>
    </source>
</evidence>
<feature type="domain" description="Thioredoxin" evidence="5">
    <location>
        <begin position="491"/>
        <end position="637"/>
    </location>
</feature>
<keyword evidence="6" id="KW-0413">Isomerase</keyword>
<feature type="signal peptide" evidence="4">
    <location>
        <begin position="1"/>
        <end position="21"/>
    </location>
</feature>
<evidence type="ECO:0000259" key="5">
    <source>
        <dbReference type="PROSITE" id="PS51352"/>
    </source>
</evidence>
<dbReference type="PROSITE" id="PS51352">
    <property type="entry name" value="THIOREDOXIN_2"/>
    <property type="match status" value="1"/>
</dbReference>
<organism evidence="6 7">
    <name type="scientific">Pedobacter westerhofensis</name>
    <dbReference type="NCBI Taxonomy" id="425512"/>
    <lineage>
        <taxon>Bacteria</taxon>
        <taxon>Pseudomonadati</taxon>
        <taxon>Bacteroidota</taxon>
        <taxon>Sphingobacteriia</taxon>
        <taxon>Sphingobacteriales</taxon>
        <taxon>Sphingobacteriaceae</taxon>
        <taxon>Pedobacter</taxon>
    </lineage>
</organism>
<dbReference type="SUPFAM" id="SSF52833">
    <property type="entry name" value="Thioredoxin-like"/>
    <property type="match status" value="1"/>
</dbReference>
<dbReference type="GO" id="GO:0016491">
    <property type="term" value="F:oxidoreductase activity"/>
    <property type="evidence" value="ECO:0007669"/>
    <property type="project" value="InterPro"/>
</dbReference>